<dbReference type="STRING" id="1325735.A0A428SXR6"/>
<evidence type="ECO:0000313" key="1">
    <source>
        <dbReference type="EMBL" id="RSL94558.1"/>
    </source>
</evidence>
<comment type="caution">
    <text evidence="1">The sequence shown here is derived from an EMBL/GenBank/DDBJ whole genome shotgun (WGS) entry which is preliminary data.</text>
</comment>
<evidence type="ECO:0000313" key="2">
    <source>
        <dbReference type="Proteomes" id="UP000287144"/>
    </source>
</evidence>
<protein>
    <submittedName>
        <fullName evidence="1">Uncharacterized protein</fullName>
    </submittedName>
</protein>
<sequence length="92" mass="10410">MSLDASRGLKVPAKEVIGMRAQQQPATHFSTYQDLPTKHFTVTHNNKQYTMGLFWSKGIGGRHFGTSIHVDKNGVRRGPWRFSLGKFSCFRA</sequence>
<dbReference type="EMBL" id="NKCK01000165">
    <property type="protein sequence ID" value="RSL94558.1"/>
    <property type="molecule type" value="Genomic_DNA"/>
</dbReference>
<name>A0A428SXR6_9HYPO</name>
<gene>
    <name evidence="1" type="ORF">CEP52_012551</name>
</gene>
<reference evidence="1 2" key="1">
    <citation type="submission" date="2017-06" db="EMBL/GenBank/DDBJ databases">
        <title>Comparative genomic analysis of Ambrosia Fusariam Clade fungi.</title>
        <authorList>
            <person name="Stajich J.E."/>
            <person name="Carrillo J."/>
            <person name="Kijimoto T."/>
            <person name="Eskalen A."/>
            <person name="O'Donnell K."/>
            <person name="Kasson M."/>
        </authorList>
    </citation>
    <scope>NUCLEOTIDE SEQUENCE [LARGE SCALE GENOMIC DNA]</scope>
    <source>
        <strain evidence="1 2">NRRL62579</strain>
    </source>
</reference>
<dbReference type="Proteomes" id="UP000287144">
    <property type="component" value="Unassembled WGS sequence"/>
</dbReference>
<keyword evidence="2" id="KW-1185">Reference proteome</keyword>
<organism evidence="1 2">
    <name type="scientific">Fusarium oligoseptatum</name>
    <dbReference type="NCBI Taxonomy" id="2604345"/>
    <lineage>
        <taxon>Eukaryota</taxon>
        <taxon>Fungi</taxon>
        <taxon>Dikarya</taxon>
        <taxon>Ascomycota</taxon>
        <taxon>Pezizomycotina</taxon>
        <taxon>Sordariomycetes</taxon>
        <taxon>Hypocreomycetidae</taxon>
        <taxon>Hypocreales</taxon>
        <taxon>Nectriaceae</taxon>
        <taxon>Fusarium</taxon>
        <taxon>Fusarium solani species complex</taxon>
    </lineage>
</organism>
<dbReference type="AlphaFoldDB" id="A0A428SXR6"/>
<proteinExistence type="predicted"/>
<accession>A0A428SXR6</accession>